<protein>
    <submittedName>
        <fullName evidence="1">Uncharacterized protein</fullName>
    </submittedName>
</protein>
<organism evidence="1">
    <name type="scientific">Timema douglasi</name>
    <name type="common">Walking stick</name>
    <dbReference type="NCBI Taxonomy" id="61478"/>
    <lineage>
        <taxon>Eukaryota</taxon>
        <taxon>Metazoa</taxon>
        <taxon>Ecdysozoa</taxon>
        <taxon>Arthropoda</taxon>
        <taxon>Hexapoda</taxon>
        <taxon>Insecta</taxon>
        <taxon>Pterygota</taxon>
        <taxon>Neoptera</taxon>
        <taxon>Polyneoptera</taxon>
        <taxon>Phasmatodea</taxon>
        <taxon>Timematodea</taxon>
        <taxon>Timematoidea</taxon>
        <taxon>Timematidae</taxon>
        <taxon>Timema</taxon>
    </lineage>
</organism>
<evidence type="ECO:0000313" key="1">
    <source>
        <dbReference type="EMBL" id="CAD7199602.1"/>
    </source>
</evidence>
<proteinExistence type="predicted"/>
<dbReference type="AlphaFoldDB" id="A0A7R8VLE1"/>
<name>A0A7R8VLE1_TIMDO</name>
<accession>A0A7R8VLE1</accession>
<reference evidence="1" key="1">
    <citation type="submission" date="2020-11" db="EMBL/GenBank/DDBJ databases">
        <authorList>
            <person name="Tran Van P."/>
        </authorList>
    </citation>
    <scope>NUCLEOTIDE SEQUENCE</scope>
</reference>
<dbReference type="EMBL" id="OA566878">
    <property type="protein sequence ID" value="CAD7199602.1"/>
    <property type="molecule type" value="Genomic_DNA"/>
</dbReference>
<sequence length="406" mass="44987">MKAEFDLVPDPLIHRYVWKRLGMNPGLLDLYSDYQVTEESLPPSTHEPADCLRSNQGHPTYLQDVRKLYAQTARIESGKPFRKKPPPVHPTEIRTSISQSSAVDLNTTSALANYATEAVPYCGVMAAAGRVPSCLKARHSVCPGLRTGNSVAINLFSCGKSSLTYTPHLTTLDRRMSPVVLLTAANHLQTLMRERRFGNIQLRESDDKASSIRPAFPSTSLVTRIGKHEALETFSSNALRVETLLFGGLGWVRASKTTIDTSRLSKQGFGTLVTPTRVDDVVPKPLDKRIGGTGKSGVERLRQSPEVVLDGRHIQVTMQSHIPDIPRCDHNDPQTPSMEHLHPPHICVHQVAPSRTCIVEDQPEQLLVVSHPSNCVSNRKRRNFPLSTQNALGPRQDLKFVLISEE</sequence>
<gene>
    <name evidence="1" type="ORF">TDIB3V08_LOCUS5850</name>
</gene>